<dbReference type="PANTHER" id="PTHR18898:SF2">
    <property type="entry name" value="NUCLEOPROTEIN TPR"/>
    <property type="match status" value="1"/>
</dbReference>
<proteinExistence type="predicted"/>
<feature type="compositionally biased region" description="Polar residues" evidence="5">
    <location>
        <begin position="2090"/>
        <end position="2102"/>
    </location>
</feature>
<dbReference type="GeneID" id="9187471"/>
<feature type="coiled-coil region" evidence="4">
    <location>
        <begin position="87"/>
        <end position="374"/>
    </location>
</feature>
<evidence type="ECO:0000256" key="5">
    <source>
        <dbReference type="SAM" id="MobiDB-lite"/>
    </source>
</evidence>
<feature type="compositionally biased region" description="Polar residues" evidence="5">
    <location>
        <begin position="2012"/>
        <end position="2021"/>
    </location>
</feature>
<dbReference type="InterPro" id="IPR057974">
    <property type="entry name" value="NUA/TPR/MLP1-2-like_dom"/>
</dbReference>
<dbReference type="Gene3D" id="1.10.287.1490">
    <property type="match status" value="1"/>
</dbReference>
<dbReference type="InterPro" id="IPR057577">
    <property type="entry name" value="Nucleoprot-TPR/MLP1_dom"/>
</dbReference>
<feature type="compositionally biased region" description="Polar residues" evidence="5">
    <location>
        <begin position="387"/>
        <end position="398"/>
    </location>
</feature>
<feature type="compositionally biased region" description="Gly residues" evidence="5">
    <location>
        <begin position="2161"/>
        <end position="2174"/>
    </location>
</feature>
<organism evidence="9 10">
    <name type="scientific">Tuber melanosporum (strain Mel28)</name>
    <name type="common">Perigord black truffle</name>
    <dbReference type="NCBI Taxonomy" id="656061"/>
    <lineage>
        <taxon>Eukaryota</taxon>
        <taxon>Fungi</taxon>
        <taxon>Dikarya</taxon>
        <taxon>Ascomycota</taxon>
        <taxon>Pezizomycotina</taxon>
        <taxon>Pezizomycetes</taxon>
        <taxon>Pezizales</taxon>
        <taxon>Tuberaceae</taxon>
        <taxon>Tuber</taxon>
    </lineage>
</organism>
<feature type="compositionally biased region" description="Basic and acidic residues" evidence="5">
    <location>
        <begin position="853"/>
        <end position="863"/>
    </location>
</feature>
<dbReference type="STRING" id="656061.D5GAI8"/>
<feature type="region of interest" description="Disordered" evidence="5">
    <location>
        <begin position="672"/>
        <end position="692"/>
    </location>
</feature>
<feature type="domain" description="NUA/TPR/MLP1-2-like" evidence="8">
    <location>
        <begin position="507"/>
        <end position="614"/>
    </location>
</feature>
<feature type="coiled-coil region" evidence="4">
    <location>
        <begin position="588"/>
        <end position="615"/>
    </location>
</feature>
<dbReference type="Pfam" id="PF25785">
    <property type="entry name" value="TPR"/>
    <property type="match status" value="1"/>
</dbReference>
<evidence type="ECO:0000313" key="10">
    <source>
        <dbReference type="Proteomes" id="UP000006911"/>
    </source>
</evidence>
<dbReference type="GO" id="GO:0006406">
    <property type="term" value="P:mRNA export from nucleus"/>
    <property type="evidence" value="ECO:0007669"/>
    <property type="project" value="TreeGrafter"/>
</dbReference>
<protein>
    <submittedName>
        <fullName evidence="9">(Perigord truffle) hypothetical protein</fullName>
    </submittedName>
</protein>
<dbReference type="Pfam" id="PF25481">
    <property type="entry name" value="Nucleoprot-TPR"/>
    <property type="match status" value="1"/>
</dbReference>
<keyword evidence="10" id="KW-1185">Reference proteome</keyword>
<feature type="coiled-coil region" evidence="4">
    <location>
        <begin position="1837"/>
        <end position="1864"/>
    </location>
</feature>
<dbReference type="GO" id="GO:0005643">
    <property type="term" value="C:nuclear pore"/>
    <property type="evidence" value="ECO:0007669"/>
    <property type="project" value="TreeGrafter"/>
</dbReference>
<feature type="region of interest" description="Disordered" evidence="5">
    <location>
        <begin position="950"/>
        <end position="971"/>
    </location>
</feature>
<feature type="compositionally biased region" description="Gly residues" evidence="5">
    <location>
        <begin position="2056"/>
        <end position="2071"/>
    </location>
</feature>
<feature type="region of interest" description="Disordered" evidence="5">
    <location>
        <begin position="850"/>
        <end position="869"/>
    </location>
</feature>
<feature type="region of interest" description="Disordered" evidence="5">
    <location>
        <begin position="1869"/>
        <end position="1888"/>
    </location>
</feature>
<dbReference type="EMBL" id="FN430078">
    <property type="protein sequence ID" value="CAZ81531.1"/>
    <property type="molecule type" value="Genomic_DNA"/>
</dbReference>
<feature type="coiled-coil region" evidence="4">
    <location>
        <begin position="435"/>
        <end position="532"/>
    </location>
</feature>
<feature type="compositionally biased region" description="Low complexity" evidence="5">
    <location>
        <begin position="2188"/>
        <end position="2199"/>
    </location>
</feature>
<name>D5GAI8_TUBMM</name>
<dbReference type="HOGENOM" id="CLU_001250_0_0_1"/>
<feature type="coiled-coil region" evidence="4">
    <location>
        <begin position="1415"/>
        <end position="1577"/>
    </location>
</feature>
<feature type="coiled-coil region" evidence="4">
    <location>
        <begin position="1731"/>
        <end position="1813"/>
    </location>
</feature>
<evidence type="ECO:0000259" key="8">
    <source>
        <dbReference type="Pfam" id="PF25785"/>
    </source>
</evidence>
<evidence type="ECO:0000256" key="4">
    <source>
        <dbReference type="SAM" id="Coils"/>
    </source>
</evidence>
<evidence type="ECO:0000256" key="3">
    <source>
        <dbReference type="ARBA" id="ARBA00023242"/>
    </source>
</evidence>
<feature type="coiled-coil region" evidence="4">
    <location>
        <begin position="1342"/>
        <end position="1383"/>
    </location>
</feature>
<feature type="region of interest" description="Disordered" evidence="5">
    <location>
        <begin position="386"/>
        <end position="411"/>
    </location>
</feature>
<dbReference type="PANTHER" id="PTHR18898">
    <property type="entry name" value="NUCLEOPROTEIN TPR-RELATED"/>
    <property type="match status" value="1"/>
</dbReference>
<evidence type="ECO:0000256" key="1">
    <source>
        <dbReference type="ARBA" id="ARBA00004123"/>
    </source>
</evidence>
<dbReference type="GO" id="GO:0017056">
    <property type="term" value="F:structural constituent of nuclear pore"/>
    <property type="evidence" value="ECO:0007669"/>
    <property type="project" value="TreeGrafter"/>
</dbReference>
<dbReference type="Gene3D" id="1.20.1170.10">
    <property type="match status" value="1"/>
</dbReference>
<gene>
    <name evidence="9" type="ORF">GSTUM_00003607001</name>
</gene>
<dbReference type="KEGG" id="tml:GSTUM_00003607001"/>
<feature type="domain" description="Nucleoprotein TPR/MLP1-2" evidence="6">
    <location>
        <begin position="1081"/>
        <end position="1208"/>
    </location>
</feature>
<feature type="region of interest" description="Disordered" evidence="5">
    <location>
        <begin position="1696"/>
        <end position="1726"/>
    </location>
</feature>
<feature type="region of interest" description="Disordered" evidence="5">
    <location>
        <begin position="1982"/>
        <end position="2240"/>
    </location>
</feature>
<feature type="compositionally biased region" description="Low complexity" evidence="5">
    <location>
        <begin position="2072"/>
        <end position="2089"/>
    </location>
</feature>
<evidence type="ECO:0000259" key="7">
    <source>
        <dbReference type="Pfam" id="PF25481"/>
    </source>
</evidence>
<keyword evidence="2 4" id="KW-0175">Coiled coil</keyword>
<dbReference type="InterPro" id="IPR012929">
    <property type="entry name" value="Nucleoprot-TPR/MLP1-2_dom"/>
</dbReference>
<dbReference type="InParanoid" id="D5GAI8"/>
<evidence type="ECO:0000313" key="9">
    <source>
        <dbReference type="EMBL" id="CAZ81531.1"/>
    </source>
</evidence>
<accession>D5GAI8</accession>
<dbReference type="FunCoup" id="D5GAI8">
    <property type="interactions" value="1051"/>
</dbReference>
<dbReference type="eggNOG" id="KOG4674">
    <property type="taxonomic scope" value="Eukaryota"/>
</dbReference>
<sequence>MASVDVLTPSPEGGGAIDVTRLSTFLLVGEDVISSLAGITEDYITSVLRAIDDRAREYEDLRADKLRIEVELEQSVRTTDNKVKGMKKQLDASLVETQELKSKLENSETARKAVETELENYKSSRAIVDEEVHTLRTRVQSLESDKRDTLDALDRKANDYDRLQDEYAALQSKSIETRREISSLETQLRQAQSTQTSSRFKEQNLVQEVELLKKNNAWLENELNTKVAEFQKFRKEKAAQNSALQRELDEALSSVDITQRNSDNLKQRFDEISKKADDALAKVQDLQNKAVLQEENFRNEMHSQQRLAELFEQSTKSARARVADLERLLEQEHERESVEIGRARAAAETEQAEKDAAITRVSQLEVQVERLEADLSAYATGLFNAGSRGSINGNSTPNRRPGSAAGTPGGLNLASPAAMRLQKSGISVTQLYSDYMAMKASYEAEKRRNTKLEEAIEEVMQDLEQKAPEIQELREEDARLQKDLIEMSELLDKAHKESERIEKDSRTVSLKFKDTEREVVVLRKQLRDLSIQVQVLLVEIEHRDSGADPLSAAQNEVYEQIITGAERDVAEADTDRIISQKLTIFRGVRELQDKNEQLLKAIRELSMKMEQKEQDRKSEQLGKEGTEIAQLRGVVAKLRDELTALGAKAQSFVRERDMFRRMLQNKGDLLANSNINDQDMSAPEAGATSNQGPENLAELLRELQAQYDQFKTEALENHTTLNDQTRRLAQEKTELEVKARTVASQLELANDRYEMLNGNFNVLRMENTELQKRIASLQEAQAKEDAMNRKLTEDLADSQSVLEGMRNETANLKAEKNLWRNIEQRLAQDNEALSQERTRLNELIADLQSMQAQREREESETKRRLNSQNEKLETEIQQIKRRLNEEIEAAKKFAVRKEIDARDAQKKIDDLNSTLASTRESLVASQTNETHLQSRVEELTSQLKSMEEKLAIQSSQPQVASRLEGEDDDEDSEYRLRVLQDECDKLQGQLNDATNEINNLKTQVEQYKLIALGGEEELASINDTYDAYKESMEQQASEQEDKIHDLKQRLEDTNNELASVNQELSDLRQAELEKRQQFEDERNLLQSQISGLKEDAEKNIAAVSCYQEDLRSQARIAQDAQQNYERELVKHAGAAQALQQVREEHSNLKAEVYQIKSEAETAKANLAASESSWESQKEMYVKELEETKKHSEGLSKQYKILLDQFENVNTQISEIKKSRAASDDYNEFREQPTTDRGLEDLREVLRYLRNEKEIVDVQYDLCLQENRRLKQQLDYTKTALDENKLLLAQERERESAQLRGAMQHKDLMERISELNILRESNSALRSDCEKRAKKVNELTGKVDELVAKIRPLEDQVSSLEAEREAKEEQVKLLQENSEHWKARAQQILQKYDVSFVDSGTSDLFNVVQRVDPAELEALKEQARTLEEKCSTLEAERDTLQKQLAEFEELKQKELTEAAEVWRSKLATIVQTTKVKLREANEKLTAEKKNAADAQEQLGTLQTELNAARQSSSEEVKHLQEEKNKLESEFQAMQTKAAEAEENFKVYKGRASTLMRDINTLQKQYEEAQQEIDALKALGQPAPVAPMAPVIDEATIEAEVTRRIATLPPVNNPASIKAEVTRRLAEIQANQPPQLSTELIDHTAAIEAEVARRIADFQANQTLQSTDPPQPVDNSAAIEAEVTKRMAQAQHIADSAAVEAEVSRRLAEGQVSHGSEPGEVGPSAADVEKIVEDRVKKEKEKLEQRITEARKGFQEYKAKAVAKALSDAGVDFDKKMAAKDEEHKKQVQALEAAIAQLKSEIEELKKQLEEVKVAQPTVSQVGVEQHQKALDAKDLEHQKEIQKIKEEEESKLEQAKVDIRHEVQAEFLVIKGGETDTTDPSAKKPPTQEELKAVIKRNVEHRLGKEKEKWQREIDNEQEKAIESKLQGVLAEKLKAMEAELQAQQAILLEKSKDALRQEGAARIKVQLSMMEKRNKTLEEKIKAYESLGGSPPQQAAPPAAGIKLPAAAINPAPQQGETSQIPVPRGQGPPRRADGQGTGPAALRSLRGALESSIPRGGGRGGGQGGRGVGGQPQQQQQQLQPGMQQSPGTSQPYPQPAFQTPQMGQIGQMGQMSPNQQQQQQQQGLPQPVFGHRPSLPGQGQQPQPQPQLPRPGTFSSARGSGGPFNPGQGRGRGAAPQLQNIQTGHPQQNTTPSQQSPGRGMNPVARQFVPTKRLREDGTEAEDQNSNIGKRIRGGHTG</sequence>
<evidence type="ECO:0000259" key="6">
    <source>
        <dbReference type="Pfam" id="PF07926"/>
    </source>
</evidence>
<dbReference type="OMA" id="HAQQNYE"/>
<reference evidence="9 10" key="1">
    <citation type="journal article" date="2010" name="Nature">
        <title>Perigord black truffle genome uncovers evolutionary origins and mechanisms of symbiosis.</title>
        <authorList>
            <person name="Martin F."/>
            <person name="Kohler A."/>
            <person name="Murat C."/>
            <person name="Balestrini R."/>
            <person name="Coutinho P.M."/>
            <person name="Jaillon O."/>
            <person name="Montanini B."/>
            <person name="Morin E."/>
            <person name="Noel B."/>
            <person name="Percudani R."/>
            <person name="Porcel B."/>
            <person name="Rubini A."/>
            <person name="Amicucci A."/>
            <person name="Amselem J."/>
            <person name="Anthouard V."/>
            <person name="Arcioni S."/>
            <person name="Artiguenave F."/>
            <person name="Aury J.M."/>
            <person name="Ballario P."/>
            <person name="Bolchi A."/>
            <person name="Brenna A."/>
            <person name="Brun A."/>
            <person name="Buee M."/>
            <person name="Cantarel B."/>
            <person name="Chevalier G."/>
            <person name="Couloux A."/>
            <person name="Da Silva C."/>
            <person name="Denoeud F."/>
            <person name="Duplessis S."/>
            <person name="Ghignone S."/>
            <person name="Hilselberger B."/>
            <person name="Iotti M."/>
            <person name="Marcais B."/>
            <person name="Mello A."/>
            <person name="Miranda M."/>
            <person name="Pacioni G."/>
            <person name="Quesneville H."/>
            <person name="Riccioni C."/>
            <person name="Ruotolo R."/>
            <person name="Splivallo R."/>
            <person name="Stocchi V."/>
            <person name="Tisserant E."/>
            <person name="Viscomi A.R."/>
            <person name="Zambonelli A."/>
            <person name="Zampieri E."/>
            <person name="Henrissat B."/>
            <person name="Lebrun M.H."/>
            <person name="Paolocci F."/>
            <person name="Bonfante P."/>
            <person name="Ottonello S."/>
            <person name="Wincker P."/>
        </authorList>
    </citation>
    <scope>NUCLEOTIDE SEQUENCE [LARGE SCALE GENOMIC DNA]</scope>
    <source>
        <strain evidence="9 10">Mel28</strain>
    </source>
</reference>
<keyword evidence="3" id="KW-0539">Nucleus</keyword>
<feature type="compositionally biased region" description="Low complexity" evidence="5">
    <location>
        <begin position="1991"/>
        <end position="2000"/>
    </location>
</feature>
<comment type="subcellular location">
    <subcellularLocation>
        <location evidence="1">Nucleus</location>
    </subcellularLocation>
</comment>
<evidence type="ECO:0000256" key="2">
    <source>
        <dbReference type="ARBA" id="ARBA00023054"/>
    </source>
</evidence>
<dbReference type="RefSeq" id="XP_002837340.1">
    <property type="nucleotide sequence ID" value="XM_002837294.1"/>
</dbReference>
<dbReference type="GO" id="GO:0006606">
    <property type="term" value="P:protein import into nucleus"/>
    <property type="evidence" value="ECO:0007669"/>
    <property type="project" value="InterPro"/>
</dbReference>
<dbReference type="Pfam" id="PF07926">
    <property type="entry name" value="TPR_MLP1_2"/>
    <property type="match status" value="1"/>
</dbReference>
<feature type="compositionally biased region" description="Low complexity" evidence="5">
    <location>
        <begin position="2103"/>
        <end position="2129"/>
    </location>
</feature>
<feature type="domain" description="Nucleoprotein TPR/MPL1" evidence="7">
    <location>
        <begin position="194"/>
        <end position="271"/>
    </location>
</feature>
<dbReference type="Proteomes" id="UP000006911">
    <property type="component" value="Unassembled WGS sequence"/>
</dbReference>